<evidence type="ECO:0000256" key="2">
    <source>
        <dbReference type="ARBA" id="ARBA00022475"/>
    </source>
</evidence>
<evidence type="ECO:0000259" key="10">
    <source>
        <dbReference type="PROSITE" id="PS50885"/>
    </source>
</evidence>
<feature type="domain" description="HAMP" evidence="10">
    <location>
        <begin position="263"/>
        <end position="315"/>
    </location>
</feature>
<dbReference type="GO" id="GO:0007165">
    <property type="term" value="P:signal transduction"/>
    <property type="evidence" value="ECO:0007669"/>
    <property type="project" value="InterPro"/>
</dbReference>
<comment type="caution">
    <text evidence="11">The sequence shown here is derived from an EMBL/GenBank/DDBJ whole genome shotgun (WGS) entry which is preliminary data.</text>
</comment>
<dbReference type="SMART" id="SM00283">
    <property type="entry name" value="MA"/>
    <property type="match status" value="1"/>
</dbReference>
<dbReference type="Gene3D" id="6.10.340.10">
    <property type="match status" value="1"/>
</dbReference>
<dbReference type="InterPro" id="IPR003660">
    <property type="entry name" value="HAMP_dom"/>
</dbReference>
<dbReference type="SMART" id="SM00304">
    <property type="entry name" value="HAMP"/>
    <property type="match status" value="1"/>
</dbReference>
<keyword evidence="3" id="KW-0145">Chemotaxis</keyword>
<gene>
    <name evidence="11" type="primary">pctB_4</name>
    <name evidence="11" type="ORF">SDC9_76229</name>
</gene>
<dbReference type="GO" id="GO:0006935">
    <property type="term" value="P:chemotaxis"/>
    <property type="evidence" value="ECO:0007669"/>
    <property type="project" value="UniProtKB-KW"/>
</dbReference>
<dbReference type="CDD" id="cd11386">
    <property type="entry name" value="MCP_signal"/>
    <property type="match status" value="1"/>
</dbReference>
<proteinExistence type="inferred from homology"/>
<evidence type="ECO:0000256" key="3">
    <source>
        <dbReference type="ARBA" id="ARBA00022500"/>
    </source>
</evidence>
<dbReference type="EMBL" id="VSSQ01005580">
    <property type="protein sequence ID" value="MPM29689.1"/>
    <property type="molecule type" value="Genomic_DNA"/>
</dbReference>
<dbReference type="Pfam" id="PF00015">
    <property type="entry name" value="MCPsignal"/>
    <property type="match status" value="1"/>
</dbReference>
<dbReference type="InterPro" id="IPR029151">
    <property type="entry name" value="Sensor-like_sf"/>
</dbReference>
<sequence>MNKAFAVTESLAYGGDIRSLDPDTQRKALVATIQNNPYFILFYQQGIDGMQTARSSGDLGNRSDRWWFKQVKSAPHPFITKSYLDINTMNPVTSVIYPVYPVGSSSRVVGVLGADLSLEKLQEIVDTYNTEDTYSVILDGEGVVVAHPDSQQVAEMYNYVDGTKTLVSDGKETKENVELSPVLKSLTAAALSGTSGVQEQSDENAIYAYAPISLPGNSGSWAVVTIQNRDAAYASTMQMILSNIVLTLILTAIIVAISILFSRRLVRPLKQLHRAADQIAQGDLNVDVTVSSRDEIGELAASLNTTVERLKSYINYINEITDVLNMFSRGNLKFELTYDYTGEFSKIKDALIAIQMTMNQTLLHIRQASSEVAGGSDQVAGGAQALSQGATEQASSIEELSAAIGELSAKIQQNAQEADAANAISEEAKACMVESNNHMKEMMSAMQDIGNTSGEIGKIIKTIDDIAFQTNILALNAAVEAARAGSAGKGFAVVADEVRNLAGKSAEAAKSTTALIENAVAAIKAGTQIANTTAESMGAVVQHTNEVSQKIRNIAQASDQQAVSAEQISTGIDQISAVVQNNSATAEESAAASEELSAQAQTLKTLVDGFVLRDSAEN</sequence>
<evidence type="ECO:0000256" key="1">
    <source>
        <dbReference type="ARBA" id="ARBA00004651"/>
    </source>
</evidence>
<dbReference type="PANTHER" id="PTHR43531:SF11">
    <property type="entry name" value="METHYL-ACCEPTING CHEMOTAXIS PROTEIN 3"/>
    <property type="match status" value="1"/>
</dbReference>
<name>A0A644YN17_9ZZZZ</name>
<dbReference type="Pfam" id="PF02743">
    <property type="entry name" value="dCache_1"/>
    <property type="match status" value="1"/>
</dbReference>
<protein>
    <submittedName>
        <fullName evidence="11">Methyl-accepting chemotaxis protein PctB</fullName>
    </submittedName>
</protein>
<dbReference type="SUPFAM" id="SSF58104">
    <property type="entry name" value="Methyl-accepting chemotaxis protein (MCP) signaling domain"/>
    <property type="match status" value="1"/>
</dbReference>
<feature type="domain" description="Methyl-accepting transducer" evidence="9">
    <location>
        <begin position="368"/>
        <end position="597"/>
    </location>
</feature>
<keyword evidence="5 8" id="KW-1133">Transmembrane helix</keyword>
<evidence type="ECO:0000313" key="11">
    <source>
        <dbReference type="EMBL" id="MPM29689.1"/>
    </source>
</evidence>
<keyword evidence="2" id="KW-1003">Cell membrane</keyword>
<comment type="similarity">
    <text evidence="7">Belongs to the methyl-accepting chemotaxis (MCP) protein family.</text>
</comment>
<dbReference type="PANTHER" id="PTHR43531">
    <property type="entry name" value="PROTEIN ICFG"/>
    <property type="match status" value="1"/>
</dbReference>
<evidence type="ECO:0000256" key="4">
    <source>
        <dbReference type="ARBA" id="ARBA00022692"/>
    </source>
</evidence>
<dbReference type="Gene3D" id="3.30.450.20">
    <property type="entry name" value="PAS domain"/>
    <property type="match status" value="1"/>
</dbReference>
<feature type="transmembrane region" description="Helical" evidence="8">
    <location>
        <begin position="239"/>
        <end position="261"/>
    </location>
</feature>
<dbReference type="AlphaFoldDB" id="A0A644YN17"/>
<dbReference type="SUPFAM" id="SSF103190">
    <property type="entry name" value="Sensory domain-like"/>
    <property type="match status" value="1"/>
</dbReference>
<dbReference type="InterPro" id="IPR004089">
    <property type="entry name" value="MCPsignal_dom"/>
</dbReference>
<evidence type="ECO:0000259" key="9">
    <source>
        <dbReference type="PROSITE" id="PS50111"/>
    </source>
</evidence>
<organism evidence="11">
    <name type="scientific">bioreactor metagenome</name>
    <dbReference type="NCBI Taxonomy" id="1076179"/>
    <lineage>
        <taxon>unclassified sequences</taxon>
        <taxon>metagenomes</taxon>
        <taxon>ecological metagenomes</taxon>
    </lineage>
</organism>
<dbReference type="InterPro" id="IPR033479">
    <property type="entry name" value="dCache_1"/>
</dbReference>
<dbReference type="Gene3D" id="1.10.287.950">
    <property type="entry name" value="Methyl-accepting chemotaxis protein"/>
    <property type="match status" value="1"/>
</dbReference>
<reference evidence="11" key="1">
    <citation type="submission" date="2019-08" db="EMBL/GenBank/DDBJ databases">
        <authorList>
            <person name="Kucharzyk K."/>
            <person name="Murdoch R.W."/>
            <person name="Higgins S."/>
            <person name="Loffler F."/>
        </authorList>
    </citation>
    <scope>NUCLEOTIDE SEQUENCE</scope>
</reference>
<accession>A0A644YN17</accession>
<dbReference type="CDD" id="cd06225">
    <property type="entry name" value="HAMP"/>
    <property type="match status" value="1"/>
</dbReference>
<keyword evidence="4 8" id="KW-0812">Transmembrane</keyword>
<dbReference type="GO" id="GO:0004888">
    <property type="term" value="F:transmembrane signaling receptor activity"/>
    <property type="evidence" value="ECO:0007669"/>
    <property type="project" value="TreeGrafter"/>
</dbReference>
<dbReference type="CDD" id="cd18773">
    <property type="entry name" value="PDC1_HK_sensor"/>
    <property type="match status" value="1"/>
</dbReference>
<dbReference type="InterPro" id="IPR051310">
    <property type="entry name" value="MCP_chemotaxis"/>
</dbReference>
<dbReference type="Pfam" id="PF00672">
    <property type="entry name" value="HAMP"/>
    <property type="match status" value="1"/>
</dbReference>
<evidence type="ECO:0000256" key="6">
    <source>
        <dbReference type="ARBA" id="ARBA00023136"/>
    </source>
</evidence>
<dbReference type="PROSITE" id="PS50111">
    <property type="entry name" value="CHEMOTAXIS_TRANSDUC_2"/>
    <property type="match status" value="1"/>
</dbReference>
<evidence type="ECO:0000256" key="5">
    <source>
        <dbReference type="ARBA" id="ARBA00022989"/>
    </source>
</evidence>
<comment type="subcellular location">
    <subcellularLocation>
        <location evidence="1">Cell membrane</location>
        <topology evidence="1">Multi-pass membrane protein</topology>
    </subcellularLocation>
</comment>
<dbReference type="PROSITE" id="PS50885">
    <property type="entry name" value="HAMP"/>
    <property type="match status" value="1"/>
</dbReference>
<dbReference type="GO" id="GO:0005886">
    <property type="term" value="C:plasma membrane"/>
    <property type="evidence" value="ECO:0007669"/>
    <property type="project" value="UniProtKB-SubCell"/>
</dbReference>
<evidence type="ECO:0000256" key="7">
    <source>
        <dbReference type="ARBA" id="ARBA00029447"/>
    </source>
</evidence>
<evidence type="ECO:0000256" key="8">
    <source>
        <dbReference type="SAM" id="Phobius"/>
    </source>
</evidence>
<keyword evidence="6 8" id="KW-0472">Membrane</keyword>